<dbReference type="EMBL" id="PENI01000015">
    <property type="protein sequence ID" value="RMB83675.1"/>
    <property type="molecule type" value="Genomic_DNA"/>
</dbReference>
<organism evidence="1 2">
    <name type="scientific">Streptomyces shenzhenensis</name>
    <dbReference type="NCBI Taxonomy" id="943815"/>
    <lineage>
        <taxon>Bacteria</taxon>
        <taxon>Bacillati</taxon>
        <taxon>Actinomycetota</taxon>
        <taxon>Actinomycetes</taxon>
        <taxon>Kitasatosporales</taxon>
        <taxon>Streptomycetaceae</taxon>
        <taxon>Streptomyces</taxon>
    </lineage>
</organism>
<dbReference type="Proteomes" id="UP000270471">
    <property type="component" value="Unassembled WGS sequence"/>
</dbReference>
<keyword evidence="2" id="KW-1185">Reference proteome</keyword>
<sequence>MDQIHPRDRYDLDDYTRGITPATFADVTNAAALARKTLRSNDIPPRATALSLARALLAVSRRLLAAEDAHTDTRLAVACHVAAADAGDDPTPADLLATLTKAGQPLGDDMLAHGRAEHTAATAAPW</sequence>
<reference evidence="1 2" key="1">
    <citation type="submission" date="2017-11" db="EMBL/GenBank/DDBJ databases">
        <title>Draft genome of actinobacteria isolated from guarana (Paullinia cupana (Mart.) Ducke.</title>
        <authorList>
            <person name="Siqueira K.A."/>
            <person name="Liotti R.G."/>
            <person name="Mendes T.A.O."/>
            <person name="Soares M.A."/>
        </authorList>
    </citation>
    <scope>NUCLEOTIDE SEQUENCE [LARGE SCALE GENOMIC DNA]</scope>
    <source>
        <strain evidence="1 2">193</strain>
    </source>
</reference>
<evidence type="ECO:0000313" key="2">
    <source>
        <dbReference type="Proteomes" id="UP000270471"/>
    </source>
</evidence>
<proteinExistence type="predicted"/>
<evidence type="ECO:0000313" key="1">
    <source>
        <dbReference type="EMBL" id="RMB83675.1"/>
    </source>
</evidence>
<gene>
    <name evidence="1" type="ORF">CTZ28_23450</name>
</gene>
<protein>
    <submittedName>
        <fullName evidence="1">Uncharacterized protein</fullName>
    </submittedName>
</protein>
<dbReference type="RefSeq" id="WP_121891676.1">
    <property type="nucleotide sequence ID" value="NZ_PENI01000015.1"/>
</dbReference>
<dbReference type="AlphaFoldDB" id="A0A3M0I4B3"/>
<comment type="caution">
    <text evidence="1">The sequence shown here is derived from an EMBL/GenBank/DDBJ whole genome shotgun (WGS) entry which is preliminary data.</text>
</comment>
<name>A0A3M0I4B3_9ACTN</name>
<accession>A0A3M0I4B3</accession>